<evidence type="ECO:0000313" key="1">
    <source>
        <dbReference type="EMBL" id="GBP94017.1"/>
    </source>
</evidence>
<reference evidence="1 2" key="1">
    <citation type="journal article" date="2019" name="Commun. Biol.">
        <title>The bagworm genome reveals a unique fibroin gene that provides high tensile strength.</title>
        <authorList>
            <person name="Kono N."/>
            <person name="Nakamura H."/>
            <person name="Ohtoshi R."/>
            <person name="Tomita M."/>
            <person name="Numata K."/>
            <person name="Arakawa K."/>
        </authorList>
    </citation>
    <scope>NUCLEOTIDE SEQUENCE [LARGE SCALE GENOMIC DNA]</scope>
</reference>
<sequence length="91" mass="10130">MKCVYEADSTFPPLSWSSRAPARRGAFTLIIKLLDSAVNGGEILAPRGGGRARRPAASAPLIYRSPDKSFYNSRRLNFLCDRRSRPARSLF</sequence>
<comment type="caution">
    <text evidence="1">The sequence shown here is derived from an EMBL/GenBank/DDBJ whole genome shotgun (WGS) entry which is preliminary data.</text>
</comment>
<protein>
    <submittedName>
        <fullName evidence="1">Uncharacterized protein</fullName>
    </submittedName>
</protein>
<accession>A0A4C2A537</accession>
<dbReference type="EMBL" id="BGZK01002446">
    <property type="protein sequence ID" value="GBP94017.1"/>
    <property type="molecule type" value="Genomic_DNA"/>
</dbReference>
<organism evidence="1 2">
    <name type="scientific">Eumeta variegata</name>
    <name type="common">Bagworm moth</name>
    <name type="synonym">Eumeta japonica</name>
    <dbReference type="NCBI Taxonomy" id="151549"/>
    <lineage>
        <taxon>Eukaryota</taxon>
        <taxon>Metazoa</taxon>
        <taxon>Ecdysozoa</taxon>
        <taxon>Arthropoda</taxon>
        <taxon>Hexapoda</taxon>
        <taxon>Insecta</taxon>
        <taxon>Pterygota</taxon>
        <taxon>Neoptera</taxon>
        <taxon>Endopterygota</taxon>
        <taxon>Lepidoptera</taxon>
        <taxon>Glossata</taxon>
        <taxon>Ditrysia</taxon>
        <taxon>Tineoidea</taxon>
        <taxon>Psychidae</taxon>
        <taxon>Oiketicinae</taxon>
        <taxon>Eumeta</taxon>
    </lineage>
</organism>
<evidence type="ECO:0000313" key="2">
    <source>
        <dbReference type="Proteomes" id="UP000299102"/>
    </source>
</evidence>
<proteinExistence type="predicted"/>
<dbReference type="Proteomes" id="UP000299102">
    <property type="component" value="Unassembled WGS sequence"/>
</dbReference>
<gene>
    <name evidence="1" type="ORF">EVAR_90728_1</name>
</gene>
<keyword evidence="2" id="KW-1185">Reference proteome</keyword>
<dbReference type="AlphaFoldDB" id="A0A4C2A537"/>
<name>A0A4C2A537_EUMVA</name>